<accession>A0A813L571</accession>
<dbReference type="AlphaFoldDB" id="A0A813L571"/>
<sequence>MVPGIRIVGSQVRDCEVVLDGSFRPCPTAQAAGIPLVVKREAQYGGVMGPAPPVVAARTDGVPFTPAGWALLDDFIDAMFSEGPHVVNRVDLLRFLRGAQLALPDVSESLALQYPKNTQVMGLTVAALNGVVGTVTGRYENGRVGVLFREPFGLKAVRPDNLVLQRQDIAVSTMSGEVWSISGPFTHICGIRRAIAAKLKFGGRRTFDILQGDVNIKSIADVSCITGPLTVVVTGKHEFLEDLGRAVGLN</sequence>
<protein>
    <submittedName>
        <fullName evidence="1">Uncharacterized protein</fullName>
    </submittedName>
</protein>
<gene>
    <name evidence="1" type="ORF">PGLA2088_LOCUS38619</name>
</gene>
<name>A0A813L571_POLGL</name>
<organism evidence="1 2">
    <name type="scientific">Polarella glacialis</name>
    <name type="common">Dinoflagellate</name>
    <dbReference type="NCBI Taxonomy" id="89957"/>
    <lineage>
        <taxon>Eukaryota</taxon>
        <taxon>Sar</taxon>
        <taxon>Alveolata</taxon>
        <taxon>Dinophyceae</taxon>
        <taxon>Suessiales</taxon>
        <taxon>Suessiaceae</taxon>
        <taxon>Polarella</taxon>
    </lineage>
</organism>
<dbReference type="Proteomes" id="UP000626109">
    <property type="component" value="Unassembled WGS sequence"/>
</dbReference>
<proteinExistence type="predicted"/>
<evidence type="ECO:0000313" key="1">
    <source>
        <dbReference type="EMBL" id="CAE8715566.1"/>
    </source>
</evidence>
<evidence type="ECO:0000313" key="2">
    <source>
        <dbReference type="Proteomes" id="UP000626109"/>
    </source>
</evidence>
<comment type="caution">
    <text evidence="1">The sequence shown here is derived from an EMBL/GenBank/DDBJ whole genome shotgun (WGS) entry which is preliminary data.</text>
</comment>
<dbReference type="EMBL" id="CAJNNW010032817">
    <property type="protein sequence ID" value="CAE8715566.1"/>
    <property type="molecule type" value="Genomic_DNA"/>
</dbReference>
<reference evidence="1" key="1">
    <citation type="submission" date="2021-02" db="EMBL/GenBank/DDBJ databases">
        <authorList>
            <person name="Dougan E. K."/>
            <person name="Rhodes N."/>
            <person name="Thang M."/>
            <person name="Chan C."/>
        </authorList>
    </citation>
    <scope>NUCLEOTIDE SEQUENCE</scope>
</reference>